<dbReference type="InterPro" id="IPR036910">
    <property type="entry name" value="HMG_box_dom_sf"/>
</dbReference>
<accession>A0A381U478</accession>
<dbReference type="EMBL" id="UINC01005709">
    <property type="protein sequence ID" value="SVA23055.1"/>
    <property type="molecule type" value="Genomic_DNA"/>
</dbReference>
<feature type="compositionally biased region" description="Basic and acidic residues" evidence="1">
    <location>
        <begin position="70"/>
        <end position="79"/>
    </location>
</feature>
<evidence type="ECO:0008006" key="3">
    <source>
        <dbReference type="Google" id="ProtNLM"/>
    </source>
</evidence>
<proteinExistence type="predicted"/>
<reference evidence="2" key="1">
    <citation type="submission" date="2018-05" db="EMBL/GenBank/DDBJ databases">
        <authorList>
            <person name="Lanie J.A."/>
            <person name="Ng W.-L."/>
            <person name="Kazmierczak K.M."/>
            <person name="Andrzejewski T.M."/>
            <person name="Davidsen T.M."/>
            <person name="Wayne K.J."/>
            <person name="Tettelin H."/>
            <person name="Glass J.I."/>
            <person name="Rusch D."/>
            <person name="Podicherti R."/>
            <person name="Tsui H.-C.T."/>
            <person name="Winkler M.E."/>
        </authorList>
    </citation>
    <scope>NUCLEOTIDE SEQUENCE</scope>
</reference>
<dbReference type="Gene3D" id="1.10.30.10">
    <property type="entry name" value="High mobility group box domain"/>
    <property type="match status" value="1"/>
</dbReference>
<gene>
    <name evidence="2" type="ORF">METZ01_LOCUS75909</name>
</gene>
<feature type="compositionally biased region" description="Basic residues" evidence="1">
    <location>
        <begin position="135"/>
        <end position="154"/>
    </location>
</feature>
<feature type="compositionally biased region" description="Acidic residues" evidence="1">
    <location>
        <begin position="93"/>
        <end position="109"/>
    </location>
</feature>
<dbReference type="SUPFAM" id="SSF47095">
    <property type="entry name" value="HMG-box"/>
    <property type="match status" value="1"/>
</dbReference>
<feature type="compositionally biased region" description="Polar residues" evidence="1">
    <location>
        <begin position="46"/>
        <end position="60"/>
    </location>
</feature>
<dbReference type="AlphaFoldDB" id="A0A381U478"/>
<organism evidence="2">
    <name type="scientific">marine metagenome</name>
    <dbReference type="NCBI Taxonomy" id="408172"/>
    <lineage>
        <taxon>unclassified sequences</taxon>
        <taxon>metagenomes</taxon>
        <taxon>ecological metagenomes</taxon>
    </lineage>
</organism>
<name>A0A381U478_9ZZZZ</name>
<feature type="region of interest" description="Disordered" evidence="1">
    <location>
        <begin position="46"/>
        <end position="168"/>
    </location>
</feature>
<evidence type="ECO:0000256" key="1">
    <source>
        <dbReference type="SAM" id="MobiDB-lite"/>
    </source>
</evidence>
<sequence length="205" mass="23397">MSIEELLKDNNNMLKQLLQQLGNNEGLESKQSYINDLPDATMSATITESDTENSTNNQEGGNIKRVRLRRGVDSFKADSNKLGGDFSTRYPDDIETDEETNEETEEEIVEINKNEPTKIGGNKPPKVLKILSIKTNKKKPKKTKKPKKIKKSNKTKTTSNKTKKSLTGYQLFMKEQMPIWKKKNPKKTHKEAFGAIAKLWKLQKK</sequence>
<evidence type="ECO:0000313" key="2">
    <source>
        <dbReference type="EMBL" id="SVA23055.1"/>
    </source>
</evidence>
<protein>
    <recommendedName>
        <fullName evidence="3">HMG box domain-containing protein</fullName>
    </recommendedName>
</protein>